<reference evidence="1 2" key="1">
    <citation type="journal article" date="2017" name="Curr. Biol.">
        <title>The Evolution of Venom by Co-option of Single-Copy Genes.</title>
        <authorList>
            <person name="Martinson E.O."/>
            <person name="Mrinalini"/>
            <person name="Kelkar Y.D."/>
            <person name="Chang C.H."/>
            <person name="Werren J.H."/>
        </authorList>
    </citation>
    <scope>NUCLEOTIDE SEQUENCE [LARGE SCALE GENOMIC DNA]</scope>
    <source>
        <strain evidence="1 2">Alberta</strain>
        <tissue evidence="1">Whole body</tissue>
    </source>
</reference>
<evidence type="ECO:0008006" key="3">
    <source>
        <dbReference type="Google" id="ProtNLM"/>
    </source>
</evidence>
<sequence>MSDDQRTEELLGPTSCKICTKVIANRNPRKCDKCEWHYHARCTPTQPIFDNGKRKFKSAVIACWFIISSLLVL</sequence>
<dbReference type="Proteomes" id="UP000215335">
    <property type="component" value="Unassembled WGS sequence"/>
</dbReference>
<evidence type="ECO:0000313" key="2">
    <source>
        <dbReference type="Proteomes" id="UP000215335"/>
    </source>
</evidence>
<dbReference type="SUPFAM" id="SSF57889">
    <property type="entry name" value="Cysteine-rich domain"/>
    <property type="match status" value="1"/>
</dbReference>
<organism evidence="1 2">
    <name type="scientific">Trichomalopsis sarcophagae</name>
    <dbReference type="NCBI Taxonomy" id="543379"/>
    <lineage>
        <taxon>Eukaryota</taxon>
        <taxon>Metazoa</taxon>
        <taxon>Ecdysozoa</taxon>
        <taxon>Arthropoda</taxon>
        <taxon>Hexapoda</taxon>
        <taxon>Insecta</taxon>
        <taxon>Pterygota</taxon>
        <taxon>Neoptera</taxon>
        <taxon>Endopterygota</taxon>
        <taxon>Hymenoptera</taxon>
        <taxon>Apocrita</taxon>
        <taxon>Proctotrupomorpha</taxon>
        <taxon>Chalcidoidea</taxon>
        <taxon>Pteromalidae</taxon>
        <taxon>Pteromalinae</taxon>
        <taxon>Trichomalopsis</taxon>
    </lineage>
</organism>
<proteinExistence type="predicted"/>
<evidence type="ECO:0000313" key="1">
    <source>
        <dbReference type="EMBL" id="OXU19948.1"/>
    </source>
</evidence>
<dbReference type="InterPro" id="IPR046349">
    <property type="entry name" value="C1-like_sf"/>
</dbReference>
<keyword evidence="2" id="KW-1185">Reference proteome</keyword>
<dbReference type="AlphaFoldDB" id="A0A232ENN5"/>
<comment type="caution">
    <text evidence="1">The sequence shown here is derived from an EMBL/GenBank/DDBJ whole genome shotgun (WGS) entry which is preliminary data.</text>
</comment>
<dbReference type="EMBL" id="NNAY01003118">
    <property type="protein sequence ID" value="OXU19948.1"/>
    <property type="molecule type" value="Genomic_DNA"/>
</dbReference>
<accession>A0A232ENN5</accession>
<name>A0A232ENN5_9HYME</name>
<gene>
    <name evidence="1" type="ORF">TSAR_010724</name>
</gene>
<protein>
    <recommendedName>
        <fullName evidence="3">Phorbol-ester/DAG-type domain-containing protein</fullName>
    </recommendedName>
</protein>